<feature type="compositionally biased region" description="Basic and acidic residues" evidence="1">
    <location>
        <begin position="166"/>
        <end position="177"/>
    </location>
</feature>
<dbReference type="EMBL" id="JAACFV010000057">
    <property type="protein sequence ID" value="KAF7508216.1"/>
    <property type="molecule type" value="Genomic_DNA"/>
</dbReference>
<organism evidence="3 4">
    <name type="scientific">Endocarpon pusillum</name>
    <dbReference type="NCBI Taxonomy" id="364733"/>
    <lineage>
        <taxon>Eukaryota</taxon>
        <taxon>Fungi</taxon>
        <taxon>Dikarya</taxon>
        <taxon>Ascomycota</taxon>
        <taxon>Pezizomycotina</taxon>
        <taxon>Eurotiomycetes</taxon>
        <taxon>Chaetothyriomycetidae</taxon>
        <taxon>Verrucariales</taxon>
        <taxon>Verrucariaceae</taxon>
        <taxon>Endocarpon</taxon>
    </lineage>
</organism>
<gene>
    <name evidence="3" type="ORF">GJ744_009513</name>
</gene>
<dbReference type="Proteomes" id="UP000606974">
    <property type="component" value="Unassembled WGS sequence"/>
</dbReference>
<name>A0A8H7AJF8_9EURO</name>
<keyword evidence="4" id="KW-1185">Reference proteome</keyword>
<feature type="region of interest" description="Disordered" evidence="1">
    <location>
        <begin position="166"/>
        <end position="185"/>
    </location>
</feature>
<reference evidence="3" key="1">
    <citation type="submission" date="2020-02" db="EMBL/GenBank/DDBJ databases">
        <authorList>
            <person name="Palmer J.M."/>
        </authorList>
    </citation>
    <scope>NUCLEOTIDE SEQUENCE</scope>
    <source>
        <strain evidence="3">EPUS1.4</strain>
        <tissue evidence="3">Thallus</tissue>
    </source>
</reference>
<dbReference type="OrthoDB" id="5876240at2759"/>
<comment type="caution">
    <text evidence="3">The sequence shown here is derived from an EMBL/GenBank/DDBJ whole genome shotgun (WGS) entry which is preliminary data.</text>
</comment>
<feature type="region of interest" description="Disordered" evidence="1">
    <location>
        <begin position="1"/>
        <end position="83"/>
    </location>
</feature>
<feature type="compositionally biased region" description="Basic and acidic residues" evidence="1">
    <location>
        <begin position="32"/>
        <end position="41"/>
    </location>
</feature>
<evidence type="ECO:0000313" key="4">
    <source>
        <dbReference type="Proteomes" id="UP000606974"/>
    </source>
</evidence>
<dbReference type="PANTHER" id="PTHR46599">
    <property type="entry name" value="PIGGYBAC TRANSPOSABLE ELEMENT-DERIVED PROTEIN 4"/>
    <property type="match status" value="1"/>
</dbReference>
<dbReference type="Pfam" id="PF13843">
    <property type="entry name" value="DDE_Tnp_1_7"/>
    <property type="match status" value="1"/>
</dbReference>
<accession>A0A8H7AJF8</accession>
<dbReference type="AlphaFoldDB" id="A0A8H7AJF8"/>
<evidence type="ECO:0000313" key="3">
    <source>
        <dbReference type="EMBL" id="KAF7508216.1"/>
    </source>
</evidence>
<dbReference type="PANTHER" id="PTHR46599:SF3">
    <property type="entry name" value="PIGGYBAC TRANSPOSABLE ELEMENT-DERIVED PROTEIN 4"/>
    <property type="match status" value="1"/>
</dbReference>
<dbReference type="InterPro" id="IPR029526">
    <property type="entry name" value="PGBD"/>
</dbReference>
<feature type="compositionally biased region" description="Polar residues" evidence="1">
    <location>
        <begin position="67"/>
        <end position="83"/>
    </location>
</feature>
<sequence>MVQKHHQEEISGPLDTIEAAPLAKDLPYPKRARIESRKALENRAQTVELEVPSRSVTPQLVHPKSSGEGNHTPSPVQNQPLFNQKSSFNRLKKLLKREKKAEWQTKIESTRNKAEKLKILSEIIGPVRSFPERLKSNYDPLSLFHRFIPSELFEEIAEHTNQYARQERAKETKERGRNGRKRRPWKKVTATEIRGYISAVLLIGAQSGGRDISYY</sequence>
<evidence type="ECO:0000259" key="2">
    <source>
        <dbReference type="Pfam" id="PF13843"/>
    </source>
</evidence>
<protein>
    <recommendedName>
        <fullName evidence="2">PiggyBac transposable element-derived protein domain-containing protein</fullName>
    </recommendedName>
</protein>
<evidence type="ECO:0000256" key="1">
    <source>
        <dbReference type="SAM" id="MobiDB-lite"/>
    </source>
</evidence>
<feature type="domain" description="PiggyBac transposable element-derived protein" evidence="2">
    <location>
        <begin position="139"/>
        <end position="208"/>
    </location>
</feature>
<proteinExistence type="predicted"/>